<dbReference type="InterPro" id="IPR051417">
    <property type="entry name" value="SDr/BOS_complex"/>
</dbReference>
<dbReference type="Pfam" id="PF17210">
    <property type="entry name" value="SdrD_B"/>
    <property type="match status" value="3"/>
</dbReference>
<keyword evidence="2" id="KW-0964">Secreted</keyword>
<dbReference type="NCBIfam" id="TIGR04183">
    <property type="entry name" value="Por_Secre_tail"/>
    <property type="match status" value="1"/>
</dbReference>
<dbReference type="InterPro" id="IPR026444">
    <property type="entry name" value="Secre_tail"/>
</dbReference>
<comment type="caution">
    <text evidence="7">The sequence shown here is derived from an EMBL/GenBank/DDBJ whole genome shotgun (WGS) entry which is preliminary data.</text>
</comment>
<reference evidence="7 8" key="1">
    <citation type="submission" date="2020-07" db="EMBL/GenBank/DDBJ databases">
        <title>Description of Kordia aestuariivivens sp. nov., isolated from a tidal flat.</title>
        <authorList>
            <person name="Park S."/>
            <person name="Yoon J.-H."/>
        </authorList>
    </citation>
    <scope>NUCLEOTIDE SEQUENCE [LARGE SCALE GENOMIC DNA]</scope>
    <source>
        <strain evidence="7 8">YSTF-M3</strain>
    </source>
</reference>
<dbReference type="Proteomes" id="UP000619238">
    <property type="component" value="Unassembled WGS sequence"/>
</dbReference>
<dbReference type="PROSITE" id="PS51257">
    <property type="entry name" value="PROKAR_LIPOPROTEIN"/>
    <property type="match status" value="1"/>
</dbReference>
<evidence type="ECO:0000256" key="4">
    <source>
        <dbReference type="SAM" id="SignalP"/>
    </source>
</evidence>
<feature type="domain" description="SD-repeat containing protein B" evidence="5">
    <location>
        <begin position="514"/>
        <end position="608"/>
    </location>
</feature>
<dbReference type="PANTHER" id="PTHR23303:SF14">
    <property type="entry name" value="BOS COMPLEX SUBUNIT NOMO1-RELATED"/>
    <property type="match status" value="1"/>
</dbReference>
<comment type="subcellular location">
    <subcellularLocation>
        <location evidence="1">Secreted</location>
    </subcellularLocation>
</comment>
<organism evidence="7 8">
    <name type="scientific">Kordia aestuariivivens</name>
    <dbReference type="NCBI Taxonomy" id="2759037"/>
    <lineage>
        <taxon>Bacteria</taxon>
        <taxon>Pseudomonadati</taxon>
        <taxon>Bacteroidota</taxon>
        <taxon>Flavobacteriia</taxon>
        <taxon>Flavobacteriales</taxon>
        <taxon>Flavobacteriaceae</taxon>
        <taxon>Kordia</taxon>
    </lineage>
</organism>
<evidence type="ECO:0000256" key="2">
    <source>
        <dbReference type="ARBA" id="ARBA00022525"/>
    </source>
</evidence>
<dbReference type="RefSeq" id="WP_187562362.1">
    <property type="nucleotide sequence ID" value="NZ_JACGWS010000006.1"/>
</dbReference>
<protein>
    <submittedName>
        <fullName evidence="7">T9SS type A sorting domain-containing protein</fullName>
    </submittedName>
</protein>
<dbReference type="InterPro" id="IPR013783">
    <property type="entry name" value="Ig-like_fold"/>
</dbReference>
<keyword evidence="8" id="KW-1185">Reference proteome</keyword>
<feature type="chain" id="PRO_5045282047" evidence="4">
    <location>
        <begin position="22"/>
        <end position="1193"/>
    </location>
</feature>
<feature type="signal peptide" evidence="4">
    <location>
        <begin position="1"/>
        <end position="21"/>
    </location>
</feature>
<keyword evidence="3 4" id="KW-0732">Signal</keyword>
<name>A0ABR7QAD8_9FLAO</name>
<proteinExistence type="predicted"/>
<dbReference type="SUPFAM" id="SSF117074">
    <property type="entry name" value="Hypothetical protein PA1324"/>
    <property type="match status" value="8"/>
</dbReference>
<feature type="domain" description="SD-repeat containing protein B" evidence="5">
    <location>
        <begin position="859"/>
        <end position="953"/>
    </location>
</feature>
<gene>
    <name evidence="7" type="ORF">H2O64_11565</name>
</gene>
<dbReference type="PANTHER" id="PTHR23303">
    <property type="entry name" value="CARBOXYPEPTIDASE REGULATORY REGION-CONTAINING"/>
    <property type="match status" value="1"/>
</dbReference>
<evidence type="ECO:0000259" key="5">
    <source>
        <dbReference type="Pfam" id="PF17210"/>
    </source>
</evidence>
<evidence type="ECO:0000256" key="3">
    <source>
        <dbReference type="ARBA" id="ARBA00022729"/>
    </source>
</evidence>
<feature type="domain" description="SD-repeat containing protein B" evidence="5">
    <location>
        <begin position="746"/>
        <end position="820"/>
    </location>
</feature>
<accession>A0ABR7QAD8</accession>
<evidence type="ECO:0000259" key="6">
    <source>
        <dbReference type="Pfam" id="PF18962"/>
    </source>
</evidence>
<dbReference type="InterPro" id="IPR033764">
    <property type="entry name" value="Sdr_B"/>
</dbReference>
<sequence>MKTKITLSALVLFLACLTLNAFNSPINENPENLTVESTIVENSTGTVDLNGFLFEFLGVQYNLNGTSTWTYRVTGVGARRDLSHWKLKLFNNHNVTSSSPSTWEVHVDPHFHYYGIKWDSKVRKNGGTKTFSFTLNGRYDVGDIDFGYKSGRKLFHGTIEGPSIPTTNSISGTVFNDINANGSIDGVESFLENVQVNLYDDANANGLVDASEVLLETQTTDGLGAYTFFNVASLNVVVEAVLPANTPEYSYQGTTALKTPIILTANDIVDINFGIKRTQLIFYSVSGVVFDDDNANGLNEGEALLNGVEVKMYDDANANGILELGEALIATTTTDNGAYTFSQIMFNHVIIEAVVPANTANFNYTATTDLQEAITMLSQDIFDADFGINAQEIINYNISGTAFDDNNGNGARDMGEGFIGATVITLYADTNNDGILDAGDTVINTTTTDTMSGNYNFTGVTVRNTIVVITVPGDTAVFIYTATTSVERAVSSTITDVLNINFGIDRVEAVNYNISGTVFDDDNENGVIDAGEAGLNNITVTLYADNNADGNLDVADTTLTSTTTGVDGTYSFANITSPDVLAVVTVPGNTATFTYVLTTSNTQAASSAITDVTGLDFGVNEIEVINYDISGTVFDDDNANGTIDAAETGRLNNVILTLYADNDGNGRVGAGDTIITTATTATDGTFNFSNVTVQSTLVVVTVPTNTVDFTYTLTTSERRVTSSTVNDVLNVNFGINQQSTLYAISGNVFNDVNGDGDGTGDGGLTGVTVRLFDDLNQNGVVDRGEPQIATTVTDRNGNYQFTGLSTVFVVVQVIVPANTAQFTYISTTPVSVPLSSGITTSVDFGITRTLVILYNVRGTVWDDDNANGIIDGVEERLDGIGITLYNDVNANGALDAADTVLNVISTLADGTYEFTGVNIRNVIVEAALPSNGTFTTPGNRAISSINTDANNIDFGIDIIPVLFEITGVVFDDDNENGLFDAGEGSIDGLTVEIYADTDGDGLFDPNFDALIAFTQTNNGGFLVNDPNYIVVDINPGLVHVVVVIPAPTTFTSYTPTYDPDSGTVNPDGVFTTLMTTSLAQINYGMNFVDLNSTSRVANTDDVLFTNGSVTEDVSERLRLYPNPTVRQIAINAEEFTGDVTVEVYNDRGYKVMTTTTSSFGNEYRVDVQRLAPGMYYAKFSSNNKVASKKFIKQ</sequence>
<evidence type="ECO:0000313" key="7">
    <source>
        <dbReference type="EMBL" id="MBC8755316.1"/>
    </source>
</evidence>
<dbReference type="Gene3D" id="2.60.40.10">
    <property type="entry name" value="Immunoglobulins"/>
    <property type="match status" value="8"/>
</dbReference>
<feature type="domain" description="Secretion system C-terminal sorting" evidence="6">
    <location>
        <begin position="1119"/>
        <end position="1191"/>
    </location>
</feature>
<evidence type="ECO:0000256" key="1">
    <source>
        <dbReference type="ARBA" id="ARBA00004613"/>
    </source>
</evidence>
<evidence type="ECO:0000313" key="8">
    <source>
        <dbReference type="Proteomes" id="UP000619238"/>
    </source>
</evidence>
<dbReference type="EMBL" id="JACGWS010000006">
    <property type="protein sequence ID" value="MBC8755316.1"/>
    <property type="molecule type" value="Genomic_DNA"/>
</dbReference>
<dbReference type="Pfam" id="PF18962">
    <property type="entry name" value="Por_Secre_tail"/>
    <property type="match status" value="1"/>
</dbReference>